<name>F0TC37_METLA</name>
<dbReference type="PANTHER" id="PTHR42708:SF1">
    <property type="entry name" value="GLIDING MOTILITY PROTEIN MGLA"/>
    <property type="match status" value="1"/>
</dbReference>
<dbReference type="eggNOG" id="arCOG00362">
    <property type="taxonomic scope" value="Archaea"/>
</dbReference>
<keyword evidence="1" id="KW-0547">Nucleotide-binding</keyword>
<dbReference type="PRINTS" id="PR00449">
    <property type="entry name" value="RASTRNSFRMNG"/>
</dbReference>
<dbReference type="GO" id="GO:0005525">
    <property type="term" value="F:GTP binding"/>
    <property type="evidence" value="ECO:0007669"/>
    <property type="project" value="UniProtKB-KW"/>
</dbReference>
<dbReference type="SUPFAM" id="SSF52540">
    <property type="entry name" value="P-loop containing nucleoside triphosphate hydrolases"/>
    <property type="match status" value="1"/>
</dbReference>
<dbReference type="KEGG" id="mel:Metbo_0941"/>
<dbReference type="NCBIfam" id="TIGR00231">
    <property type="entry name" value="small_GTP"/>
    <property type="match status" value="1"/>
</dbReference>
<evidence type="ECO:0000256" key="1">
    <source>
        <dbReference type="ARBA" id="ARBA00022741"/>
    </source>
</evidence>
<organism evidence="3 4">
    <name type="scientific">Methanobacterium lacus (strain AL-21)</name>
    <dbReference type="NCBI Taxonomy" id="877455"/>
    <lineage>
        <taxon>Archaea</taxon>
        <taxon>Methanobacteriati</taxon>
        <taxon>Methanobacteriota</taxon>
        <taxon>Methanomada group</taxon>
        <taxon>Methanobacteria</taxon>
        <taxon>Methanobacteriales</taxon>
        <taxon>Methanobacteriaceae</taxon>
        <taxon>Methanobacterium</taxon>
    </lineage>
</organism>
<dbReference type="InterPro" id="IPR006689">
    <property type="entry name" value="Small_GTPase_ARF/SAR"/>
</dbReference>
<dbReference type="GeneID" id="10277390"/>
<reference evidence="4" key="1">
    <citation type="submission" date="2011-02" db="EMBL/GenBank/DDBJ databases">
        <title>Complete sequence of Methanobacterium sp. AL-21.</title>
        <authorList>
            <consortium name="US DOE Joint Genome Institute"/>
            <person name="Lucas S."/>
            <person name="Copeland A."/>
            <person name="Lapidus A."/>
            <person name="Cheng J.-F."/>
            <person name="Goodwin L."/>
            <person name="Pitluck S."/>
            <person name="Chertkov O."/>
            <person name="Detter J.C."/>
            <person name="Han C."/>
            <person name="Tapia R."/>
            <person name="Land M."/>
            <person name="Hauser L."/>
            <person name="Kyrpides N."/>
            <person name="Ivanova N."/>
            <person name="Mikhailova N."/>
            <person name="Pagani I."/>
            <person name="Cadillo-Quiroz H."/>
            <person name="Imachi H."/>
            <person name="Zinder S."/>
            <person name="Liu W."/>
            <person name="Woyke T."/>
        </authorList>
    </citation>
    <scope>NUCLEOTIDE SEQUENCE [LARGE SCALE GENOMIC DNA]</scope>
    <source>
        <strain evidence="4">AL-21</strain>
    </source>
</reference>
<dbReference type="InterPro" id="IPR005225">
    <property type="entry name" value="Small_GTP-bd"/>
</dbReference>
<sequence>MNRKKELKIVVLGSYNSGKTTTLENICQKKTKIEYKGTTIALDYGNVIVADEKIHIFGSPGQERFEFMREILAHKIDGAIVVIDSSKGLVESDEVIIEKLNLKDVPYVLFANKQDLNSCEIEHPQLRPDTPIIPTVAINGQGVEQGFLTLVELIKNN</sequence>
<evidence type="ECO:0000313" key="3">
    <source>
        <dbReference type="EMBL" id="ADZ09188.1"/>
    </source>
</evidence>
<dbReference type="STRING" id="877455.Metbo_0941"/>
<dbReference type="OrthoDB" id="49590at2157"/>
<keyword evidence="4" id="KW-1185">Reference proteome</keyword>
<gene>
    <name evidence="3" type="ordered locus">Metbo_0941</name>
</gene>
<dbReference type="AlphaFoldDB" id="F0TC37"/>
<dbReference type="EMBL" id="CP002551">
    <property type="protein sequence ID" value="ADZ09188.1"/>
    <property type="molecule type" value="Genomic_DNA"/>
</dbReference>
<dbReference type="PANTHER" id="PTHR42708">
    <property type="entry name" value="ATP/GTP-BINDING PROTEIN-RELATED"/>
    <property type="match status" value="1"/>
</dbReference>
<dbReference type="GO" id="GO:0003924">
    <property type="term" value="F:GTPase activity"/>
    <property type="evidence" value="ECO:0007669"/>
    <property type="project" value="InterPro"/>
</dbReference>
<dbReference type="SMART" id="SM00173">
    <property type="entry name" value="RAS"/>
    <property type="match status" value="1"/>
</dbReference>
<accession>F0TC37</accession>
<keyword evidence="2" id="KW-0342">GTP-binding</keyword>
<dbReference type="InterPro" id="IPR027417">
    <property type="entry name" value="P-loop_NTPase"/>
</dbReference>
<dbReference type="Pfam" id="PF00025">
    <property type="entry name" value="Arf"/>
    <property type="match status" value="1"/>
</dbReference>
<evidence type="ECO:0000313" key="4">
    <source>
        <dbReference type="Proteomes" id="UP000007490"/>
    </source>
</evidence>
<protein>
    <submittedName>
        <fullName evidence="3">Small GTP-binding protein</fullName>
    </submittedName>
</protein>
<dbReference type="Proteomes" id="UP000007490">
    <property type="component" value="Chromosome"/>
</dbReference>
<dbReference type="RefSeq" id="WP_013644539.1">
    <property type="nucleotide sequence ID" value="NC_015216.1"/>
</dbReference>
<reference evidence="3 4" key="2">
    <citation type="journal article" date="2014" name="Int. J. Syst. Evol. Microbiol.">
        <title>Methanobacterium paludis sp. nov. and a novel strain of Methanobacterium lacus isolated from northern peatlands.</title>
        <authorList>
            <person name="Cadillo-Quiroz H."/>
            <person name="Brauer S.L."/>
            <person name="Goodson N."/>
            <person name="Yavitt J.B."/>
            <person name="Zinder S.H."/>
        </authorList>
    </citation>
    <scope>NUCLEOTIDE SEQUENCE [LARGE SCALE GENOMIC DNA]</scope>
    <source>
        <strain evidence="3 4">AL-21</strain>
    </source>
</reference>
<dbReference type="HOGENOM" id="CLU_077970_2_1_2"/>
<dbReference type="CDD" id="cd00882">
    <property type="entry name" value="Ras_like_GTPase"/>
    <property type="match status" value="1"/>
</dbReference>
<dbReference type="Gene3D" id="3.40.50.300">
    <property type="entry name" value="P-loop containing nucleotide triphosphate hydrolases"/>
    <property type="match status" value="1"/>
</dbReference>
<dbReference type="InterPro" id="IPR052705">
    <property type="entry name" value="Gliding_Motility_GTPase"/>
</dbReference>
<proteinExistence type="predicted"/>
<evidence type="ECO:0000256" key="2">
    <source>
        <dbReference type="ARBA" id="ARBA00023134"/>
    </source>
</evidence>